<comment type="caution">
    <text evidence="2">The sequence shown here is derived from an EMBL/GenBank/DDBJ whole genome shotgun (WGS) entry which is preliminary data.</text>
</comment>
<name>A0A7Y0EM08_9CLOT</name>
<dbReference type="EMBL" id="JABBNI010000067">
    <property type="protein sequence ID" value="NMM65856.1"/>
    <property type="molecule type" value="Genomic_DNA"/>
</dbReference>
<dbReference type="Proteomes" id="UP000537131">
    <property type="component" value="Unassembled WGS sequence"/>
</dbReference>
<gene>
    <name evidence="2" type="ORF">HBE96_25080</name>
</gene>
<proteinExistence type="predicted"/>
<evidence type="ECO:0000313" key="2">
    <source>
        <dbReference type="EMBL" id="NMM65856.1"/>
    </source>
</evidence>
<accession>A0A7Y0EM08</accession>
<feature type="domain" description="DUF6881" evidence="1">
    <location>
        <begin position="2"/>
        <end position="90"/>
    </location>
</feature>
<reference evidence="2 3" key="2">
    <citation type="submission" date="2020-06" db="EMBL/GenBank/DDBJ databases">
        <title>Complete Genome Sequence of Clostridium muelleri sp. nov. P21T, an Acid-Alcohol Producing Acetogen Isolated from Old Hay.</title>
        <authorList>
            <person name="Duncan K.E."/>
            <person name="Tanner R.S."/>
        </authorList>
    </citation>
    <scope>NUCLEOTIDE SEQUENCE [LARGE SCALE GENOMIC DNA]</scope>
    <source>
        <strain evidence="2 3">P21</strain>
    </source>
</reference>
<organism evidence="2 3">
    <name type="scientific">Clostridium muellerianum</name>
    <dbReference type="NCBI Taxonomy" id="2716538"/>
    <lineage>
        <taxon>Bacteria</taxon>
        <taxon>Bacillati</taxon>
        <taxon>Bacillota</taxon>
        <taxon>Clostridia</taxon>
        <taxon>Eubacteriales</taxon>
        <taxon>Clostridiaceae</taxon>
        <taxon>Clostridium</taxon>
    </lineage>
</organism>
<dbReference type="AlphaFoldDB" id="A0A7Y0EM08"/>
<dbReference type="InterPro" id="IPR049248">
    <property type="entry name" value="DUF6881"/>
</dbReference>
<protein>
    <recommendedName>
        <fullName evidence="1">DUF6881 domain-containing protein</fullName>
    </recommendedName>
</protein>
<evidence type="ECO:0000313" key="3">
    <source>
        <dbReference type="Proteomes" id="UP000537131"/>
    </source>
</evidence>
<dbReference type="Pfam" id="PF21812">
    <property type="entry name" value="DUF6881"/>
    <property type="match status" value="1"/>
</dbReference>
<sequence>MKYVCVEWFHDFSDEPVKIYSEIDNERYEIRKVELFKDGIYGYAYENIEIGKTGLGEIPFPEDLNEINENPKFKAIEITKEDFEKVWNRIQDK</sequence>
<reference evidence="2 3" key="1">
    <citation type="submission" date="2020-04" db="EMBL/GenBank/DDBJ databases">
        <authorList>
            <person name="Doyle D.A."/>
        </authorList>
    </citation>
    <scope>NUCLEOTIDE SEQUENCE [LARGE SCALE GENOMIC DNA]</scope>
    <source>
        <strain evidence="2 3">P21</strain>
    </source>
</reference>
<evidence type="ECO:0000259" key="1">
    <source>
        <dbReference type="Pfam" id="PF21812"/>
    </source>
</evidence>
<keyword evidence="3" id="KW-1185">Reference proteome</keyword>